<dbReference type="OrthoDB" id="6340572at2759"/>
<evidence type="ECO:0000313" key="2">
    <source>
        <dbReference type="EMBL" id="EFX68428.1"/>
    </source>
</evidence>
<dbReference type="AlphaFoldDB" id="E9HIH1"/>
<dbReference type="STRING" id="6669.E9HIH1"/>
<dbReference type="InParanoid" id="E9HIH1"/>
<dbReference type="KEGG" id="dpx:DAPPUDRAFT_114540"/>
<feature type="domain" description="Endonuclease/exonuclease/phosphatase" evidence="1">
    <location>
        <begin position="97"/>
        <end position="263"/>
    </location>
</feature>
<organism evidence="2 3">
    <name type="scientific">Daphnia pulex</name>
    <name type="common">Water flea</name>
    <dbReference type="NCBI Taxonomy" id="6669"/>
    <lineage>
        <taxon>Eukaryota</taxon>
        <taxon>Metazoa</taxon>
        <taxon>Ecdysozoa</taxon>
        <taxon>Arthropoda</taxon>
        <taxon>Crustacea</taxon>
        <taxon>Branchiopoda</taxon>
        <taxon>Diplostraca</taxon>
        <taxon>Cladocera</taxon>
        <taxon>Anomopoda</taxon>
        <taxon>Daphniidae</taxon>
        <taxon>Daphnia</taxon>
    </lineage>
</organism>
<evidence type="ECO:0000259" key="1">
    <source>
        <dbReference type="Pfam" id="PF03372"/>
    </source>
</evidence>
<dbReference type="InterPro" id="IPR036691">
    <property type="entry name" value="Endo/exonu/phosph_ase_sf"/>
</dbReference>
<dbReference type="Pfam" id="PF03372">
    <property type="entry name" value="Exo_endo_phos"/>
    <property type="match status" value="1"/>
</dbReference>
<dbReference type="Gene3D" id="3.60.10.10">
    <property type="entry name" value="Endonuclease/exonuclease/phosphatase"/>
    <property type="match status" value="1"/>
</dbReference>
<evidence type="ECO:0000313" key="3">
    <source>
        <dbReference type="Proteomes" id="UP000000305"/>
    </source>
</evidence>
<protein>
    <recommendedName>
        <fullName evidence="1">Endonuclease/exonuclease/phosphatase domain-containing protein</fullName>
    </recommendedName>
</protein>
<sequence>MATCDVAPEGISDQLMFSQLFFTSRLSPLVSPKLPQCLLFTIRSLGIALRPPTKRCRRGGESARRARLKKKFLHCSLINARSILSNKSVIQHHIIFHDLDLLAITESWLREDEGDEILRELCPAGYVSLQKPRVGRRGGGVAIICRDSIRIRLLHLDYAATSFEFMAASLTINSTCFVLLIIYRPPSSKPSQFIDEFASLLEVLVPAPGLLLIVGDFNIHVDESLSSLSQSFTSLIGSFDLRQHVSDASHVGGHVLDLVLSRAADNFLSKCYVSDLITDHYAVHWYAKAHRPMRPVKAVQFRKLNIRDSGRETRSSSKLLLHSPRTRTKGFGDRAFSAAAPRIWNSLPLELRLLALFPYSSRFSLTQFRCHLKTFLFRNAYGN</sequence>
<accession>E9HIH1</accession>
<dbReference type="Proteomes" id="UP000000305">
    <property type="component" value="Unassembled WGS sequence"/>
</dbReference>
<dbReference type="PhylomeDB" id="E9HIH1"/>
<dbReference type="OMA" id="VAIICRD"/>
<proteinExistence type="predicted"/>
<dbReference type="HOGENOM" id="CLU_722113_0_0_1"/>
<reference evidence="2 3" key="1">
    <citation type="journal article" date="2011" name="Science">
        <title>The ecoresponsive genome of Daphnia pulex.</title>
        <authorList>
            <person name="Colbourne J.K."/>
            <person name="Pfrender M.E."/>
            <person name="Gilbert D."/>
            <person name="Thomas W.K."/>
            <person name="Tucker A."/>
            <person name="Oakley T.H."/>
            <person name="Tokishita S."/>
            <person name="Aerts A."/>
            <person name="Arnold G.J."/>
            <person name="Basu M.K."/>
            <person name="Bauer D.J."/>
            <person name="Caceres C.E."/>
            <person name="Carmel L."/>
            <person name="Casola C."/>
            <person name="Choi J.H."/>
            <person name="Detter J.C."/>
            <person name="Dong Q."/>
            <person name="Dusheyko S."/>
            <person name="Eads B.D."/>
            <person name="Frohlich T."/>
            <person name="Geiler-Samerotte K.A."/>
            <person name="Gerlach D."/>
            <person name="Hatcher P."/>
            <person name="Jogdeo S."/>
            <person name="Krijgsveld J."/>
            <person name="Kriventseva E.V."/>
            <person name="Kultz D."/>
            <person name="Laforsch C."/>
            <person name="Lindquist E."/>
            <person name="Lopez J."/>
            <person name="Manak J.R."/>
            <person name="Muller J."/>
            <person name="Pangilinan J."/>
            <person name="Patwardhan R.P."/>
            <person name="Pitluck S."/>
            <person name="Pritham E.J."/>
            <person name="Rechtsteiner A."/>
            <person name="Rho M."/>
            <person name="Rogozin I.B."/>
            <person name="Sakarya O."/>
            <person name="Salamov A."/>
            <person name="Schaack S."/>
            <person name="Shapiro H."/>
            <person name="Shiga Y."/>
            <person name="Skalitzky C."/>
            <person name="Smith Z."/>
            <person name="Souvorov A."/>
            <person name="Sung W."/>
            <person name="Tang Z."/>
            <person name="Tsuchiya D."/>
            <person name="Tu H."/>
            <person name="Vos H."/>
            <person name="Wang M."/>
            <person name="Wolf Y.I."/>
            <person name="Yamagata H."/>
            <person name="Yamada T."/>
            <person name="Ye Y."/>
            <person name="Shaw J.R."/>
            <person name="Andrews J."/>
            <person name="Crease T.J."/>
            <person name="Tang H."/>
            <person name="Lucas S.M."/>
            <person name="Robertson H.M."/>
            <person name="Bork P."/>
            <person name="Koonin E.V."/>
            <person name="Zdobnov E.M."/>
            <person name="Grigoriev I.V."/>
            <person name="Lynch M."/>
            <person name="Boore J.L."/>
        </authorList>
    </citation>
    <scope>NUCLEOTIDE SEQUENCE [LARGE SCALE GENOMIC DNA]</scope>
</reference>
<dbReference type="PANTHER" id="PTHR46670">
    <property type="entry name" value="ENDO/EXONUCLEASE/PHOSPHATASE DOMAIN-CONTAINING PROTEIN"/>
    <property type="match status" value="1"/>
</dbReference>
<dbReference type="PANTHER" id="PTHR46670:SF3">
    <property type="entry name" value="ENDONUCLEASE_EXONUCLEASE_PHOSPHATASE DOMAIN-CONTAINING PROTEIN"/>
    <property type="match status" value="1"/>
</dbReference>
<name>E9HIH1_DAPPU</name>
<dbReference type="InterPro" id="IPR005135">
    <property type="entry name" value="Endo/exonuclease/phosphatase"/>
</dbReference>
<dbReference type="eggNOG" id="ENOG502SUNW">
    <property type="taxonomic scope" value="Eukaryota"/>
</dbReference>
<dbReference type="EMBL" id="GL732655">
    <property type="protein sequence ID" value="EFX68428.1"/>
    <property type="molecule type" value="Genomic_DNA"/>
</dbReference>
<dbReference type="SUPFAM" id="SSF56219">
    <property type="entry name" value="DNase I-like"/>
    <property type="match status" value="1"/>
</dbReference>
<keyword evidence="3" id="KW-1185">Reference proteome</keyword>
<dbReference type="GO" id="GO:0003824">
    <property type="term" value="F:catalytic activity"/>
    <property type="evidence" value="ECO:0007669"/>
    <property type="project" value="InterPro"/>
</dbReference>
<gene>
    <name evidence="2" type="ORF">DAPPUDRAFT_114540</name>
</gene>